<dbReference type="InterPro" id="IPR000792">
    <property type="entry name" value="Tscrpt_reg_LuxR_C"/>
</dbReference>
<gene>
    <name evidence="2" type="ORF">SNE25_21265</name>
</gene>
<dbReference type="EMBL" id="CP139558">
    <property type="protein sequence ID" value="WPU91851.1"/>
    <property type="molecule type" value="Genomic_DNA"/>
</dbReference>
<dbReference type="PROSITE" id="PS50043">
    <property type="entry name" value="HTH_LUXR_2"/>
    <property type="match status" value="1"/>
</dbReference>
<evidence type="ECO:0000313" key="3">
    <source>
        <dbReference type="Proteomes" id="UP001324380"/>
    </source>
</evidence>
<dbReference type="SUPFAM" id="SSF46894">
    <property type="entry name" value="C-terminal effector domain of the bipartite response regulators"/>
    <property type="match status" value="1"/>
</dbReference>
<keyword evidence="3" id="KW-1185">Reference proteome</keyword>
<dbReference type="Proteomes" id="UP001324380">
    <property type="component" value="Chromosome"/>
</dbReference>
<dbReference type="InterPro" id="IPR036388">
    <property type="entry name" value="WH-like_DNA-bd_sf"/>
</dbReference>
<dbReference type="RefSeq" id="WP_321561017.1">
    <property type="nucleotide sequence ID" value="NZ_CP139558.1"/>
</dbReference>
<feature type="domain" description="HTH luxR-type" evidence="1">
    <location>
        <begin position="13"/>
        <end position="76"/>
    </location>
</feature>
<evidence type="ECO:0000313" key="2">
    <source>
        <dbReference type="EMBL" id="WPU91851.1"/>
    </source>
</evidence>
<dbReference type="SMART" id="SM00421">
    <property type="entry name" value="HTH_LUXR"/>
    <property type="match status" value="1"/>
</dbReference>
<evidence type="ECO:0000259" key="1">
    <source>
        <dbReference type="PROSITE" id="PS50043"/>
    </source>
</evidence>
<protein>
    <submittedName>
        <fullName evidence="2">LuxR C-terminal-related transcriptional regulator</fullName>
    </submittedName>
</protein>
<dbReference type="InterPro" id="IPR016032">
    <property type="entry name" value="Sig_transdc_resp-reg_C-effctor"/>
</dbReference>
<dbReference type="Pfam" id="PF00196">
    <property type="entry name" value="GerE"/>
    <property type="match status" value="1"/>
</dbReference>
<sequence>MNYLINSYGIQIPDFDLNILTQREIEVMRRVILPGKEIAYDLNISENTLNSHMVNIRNKTRLMDIRQIVCCSMKKGLIN</sequence>
<reference evidence="2 3" key="1">
    <citation type="submission" date="2023-11" db="EMBL/GenBank/DDBJ databases">
        <title>Analysis of the Genomes of Mucilaginibacter gossypii cycad 4 and M. sabulilitoris SNA2: microbes with the potential for plant growth promotion.</title>
        <authorList>
            <person name="Hirsch A.M."/>
            <person name="Humm E."/>
            <person name="Rubbi M."/>
            <person name="Del Vecchio G."/>
            <person name="Ha S.M."/>
            <person name="Pellegrini M."/>
            <person name="Gunsalus R.P."/>
        </authorList>
    </citation>
    <scope>NUCLEOTIDE SEQUENCE [LARGE SCALE GENOMIC DNA]</scope>
    <source>
        <strain evidence="2 3">SNA2</strain>
    </source>
</reference>
<proteinExistence type="predicted"/>
<dbReference type="Gene3D" id="1.10.10.10">
    <property type="entry name" value="Winged helix-like DNA-binding domain superfamily/Winged helix DNA-binding domain"/>
    <property type="match status" value="1"/>
</dbReference>
<name>A0ABZ0TGZ2_9SPHI</name>
<accession>A0ABZ0TGZ2</accession>
<organism evidence="2 3">
    <name type="scientific">Mucilaginibacter sabulilitoris</name>
    <dbReference type="NCBI Taxonomy" id="1173583"/>
    <lineage>
        <taxon>Bacteria</taxon>
        <taxon>Pseudomonadati</taxon>
        <taxon>Bacteroidota</taxon>
        <taxon>Sphingobacteriia</taxon>
        <taxon>Sphingobacteriales</taxon>
        <taxon>Sphingobacteriaceae</taxon>
        <taxon>Mucilaginibacter</taxon>
    </lineage>
</organism>